<dbReference type="InterPro" id="IPR002938">
    <property type="entry name" value="FAD-bd"/>
</dbReference>
<accession>A0A1Y2GR61</accession>
<keyword evidence="3" id="KW-0285">Flavoprotein</keyword>
<dbReference type="SUPFAM" id="SSF51905">
    <property type="entry name" value="FAD/NAD(P)-binding domain"/>
    <property type="match status" value="1"/>
</dbReference>
<evidence type="ECO:0000313" key="8">
    <source>
        <dbReference type="EMBL" id="ORZ18336.1"/>
    </source>
</evidence>
<keyword evidence="4" id="KW-0274">FAD</keyword>
<dbReference type="EMBL" id="MCFF01000015">
    <property type="protein sequence ID" value="ORZ18336.1"/>
    <property type="molecule type" value="Genomic_DNA"/>
</dbReference>
<dbReference type="Gene3D" id="3.30.70.2450">
    <property type="match status" value="1"/>
</dbReference>
<comment type="caution">
    <text evidence="8">The sequence shown here is derived from an EMBL/GenBank/DDBJ whole genome shotgun (WGS) entry which is preliminary data.</text>
</comment>
<protein>
    <submittedName>
        <fullName evidence="8">FAD binding domain-domain-containing protein</fullName>
    </submittedName>
</protein>
<feature type="domain" description="Phenol hydroxylase-like C-terminal dimerisation" evidence="7">
    <location>
        <begin position="429"/>
        <end position="654"/>
    </location>
</feature>
<reference evidence="8 9" key="1">
    <citation type="submission" date="2016-07" db="EMBL/GenBank/DDBJ databases">
        <title>Pervasive Adenine N6-methylation of Active Genes in Fungi.</title>
        <authorList>
            <consortium name="DOE Joint Genome Institute"/>
            <person name="Mondo S.J."/>
            <person name="Dannebaum R.O."/>
            <person name="Kuo R.C."/>
            <person name="Labutti K."/>
            <person name="Haridas S."/>
            <person name="Kuo A."/>
            <person name="Salamov A."/>
            <person name="Ahrendt S.R."/>
            <person name="Lipzen A."/>
            <person name="Sullivan W."/>
            <person name="Andreopoulos W.B."/>
            <person name="Clum A."/>
            <person name="Lindquist E."/>
            <person name="Daum C."/>
            <person name="Ramamoorthy G.K."/>
            <person name="Gryganskyi A."/>
            <person name="Culley D."/>
            <person name="Magnuson J.K."/>
            <person name="James T.Y."/>
            <person name="O'Malley M.A."/>
            <person name="Stajich J.E."/>
            <person name="Spatafora J.W."/>
            <person name="Visel A."/>
            <person name="Grigoriev I.V."/>
        </authorList>
    </citation>
    <scope>NUCLEOTIDE SEQUENCE [LARGE SCALE GENOMIC DNA]</scope>
    <source>
        <strain evidence="8 9">NRRL 3116</strain>
    </source>
</reference>
<dbReference type="InterPro" id="IPR038220">
    <property type="entry name" value="PHOX_C_sf"/>
</dbReference>
<dbReference type="GO" id="GO:0071949">
    <property type="term" value="F:FAD binding"/>
    <property type="evidence" value="ECO:0007669"/>
    <property type="project" value="InterPro"/>
</dbReference>
<name>A0A1Y2GR61_9FUNG</name>
<dbReference type="SUPFAM" id="SSF52833">
    <property type="entry name" value="Thioredoxin-like"/>
    <property type="match status" value="1"/>
</dbReference>
<comment type="cofactor">
    <cofactor evidence="1">
        <name>FAD</name>
        <dbReference type="ChEBI" id="CHEBI:57692"/>
    </cofactor>
</comment>
<dbReference type="RefSeq" id="XP_021882131.1">
    <property type="nucleotide sequence ID" value="XM_022023921.1"/>
</dbReference>
<dbReference type="InterPro" id="IPR050641">
    <property type="entry name" value="RIFMO-like"/>
</dbReference>
<dbReference type="GO" id="GO:0016709">
    <property type="term" value="F:oxidoreductase activity, acting on paired donors, with incorporation or reduction of molecular oxygen, NAD(P)H as one donor, and incorporation of one atom of oxygen"/>
    <property type="evidence" value="ECO:0007669"/>
    <property type="project" value="UniProtKB-ARBA"/>
</dbReference>
<sequence length="659" mass="73432">MTTETTKPSRTSETPVLISGAGPVGTLAAIMLTRLGIPCRLIERELEVSPMSKALSLHARTLEIMDQTGLIDRFLAQGHPLSIFNVYFNGVHSVFPGLANSISHYNYALFQEQAKTTAILNGELEAHGGKVDRGWELMDTKVIEDQASGQTWVETIIRRALDGSNIRSTESKVLGEIELDAEQAGKKYEIEVVRSQYLIAADGGKSVVRHKLSIPFPGRTLENNIILFDGDIETDLELGDITVINGKNNQTMNIFPLSTGNVRIMVDASHLDRTKRPTNEDLEKIAQATADPYKFKIKGSSWLTFYRVNERQAASYSYKNRIFLAGDAAHVHSPAGGQGMNLGLQDAYNLTWKLALVLNKLSTPKILETYGEERIPVARDVINMSSRMFATGFSQKLYHRIIRKSVTTFASFLLRFIAVPAATVSMLSIRYNENAINQPHKTQRKPAEEYQVGQRAHDGPLLRVLPGGQTSQETVRLHQLIHGPGTFHILVFTSDMLRTTASTSKQADHQGIAFTTESQLRKNLEYYLREWASKWAYGAVHFSTSSQTELTERQTKSKRPMFNVHVISALAETISGPDFKDPSKIRADSLANKEPGKGRLYFDHLRIVHERYGVPVKTGSGAIVVIRPDSHVGYRVLGTNESAWMDVDQYLKSIFDACP</sequence>
<dbReference type="SUPFAM" id="SSF54373">
    <property type="entry name" value="FAD-linked reductases, C-terminal domain"/>
    <property type="match status" value="1"/>
</dbReference>
<feature type="domain" description="FAD-binding" evidence="6">
    <location>
        <begin position="13"/>
        <end position="383"/>
    </location>
</feature>
<dbReference type="Pfam" id="PF07976">
    <property type="entry name" value="Phe_hydrox_dim"/>
    <property type="match status" value="1"/>
</dbReference>
<dbReference type="OrthoDB" id="2690153at2759"/>
<dbReference type="Gene3D" id="3.40.30.20">
    <property type="match status" value="1"/>
</dbReference>
<comment type="similarity">
    <text evidence="2">Belongs to the PheA/TfdB FAD monooxygenase family.</text>
</comment>
<evidence type="ECO:0000259" key="6">
    <source>
        <dbReference type="Pfam" id="PF01494"/>
    </source>
</evidence>
<dbReference type="PANTHER" id="PTHR43004:SF19">
    <property type="entry name" value="BINDING MONOOXYGENASE, PUTATIVE (JCVI)-RELATED"/>
    <property type="match status" value="1"/>
</dbReference>
<dbReference type="AlphaFoldDB" id="A0A1Y2GR61"/>
<evidence type="ECO:0000256" key="2">
    <source>
        <dbReference type="ARBA" id="ARBA00007801"/>
    </source>
</evidence>
<dbReference type="Pfam" id="PF01494">
    <property type="entry name" value="FAD_binding_3"/>
    <property type="match status" value="1"/>
</dbReference>
<evidence type="ECO:0000256" key="5">
    <source>
        <dbReference type="ARBA" id="ARBA00023002"/>
    </source>
</evidence>
<evidence type="ECO:0000256" key="1">
    <source>
        <dbReference type="ARBA" id="ARBA00001974"/>
    </source>
</evidence>
<evidence type="ECO:0000256" key="4">
    <source>
        <dbReference type="ARBA" id="ARBA00022827"/>
    </source>
</evidence>
<organism evidence="8 9">
    <name type="scientific">Lobosporangium transversale</name>
    <dbReference type="NCBI Taxonomy" id="64571"/>
    <lineage>
        <taxon>Eukaryota</taxon>
        <taxon>Fungi</taxon>
        <taxon>Fungi incertae sedis</taxon>
        <taxon>Mucoromycota</taxon>
        <taxon>Mortierellomycotina</taxon>
        <taxon>Mortierellomycetes</taxon>
        <taxon>Mortierellales</taxon>
        <taxon>Mortierellaceae</taxon>
        <taxon>Lobosporangium</taxon>
    </lineage>
</organism>
<evidence type="ECO:0000259" key="7">
    <source>
        <dbReference type="Pfam" id="PF07976"/>
    </source>
</evidence>
<dbReference type="InParanoid" id="A0A1Y2GR61"/>
<dbReference type="PRINTS" id="PR00420">
    <property type="entry name" value="RNGMNOXGNASE"/>
</dbReference>
<evidence type="ECO:0000313" key="9">
    <source>
        <dbReference type="Proteomes" id="UP000193648"/>
    </source>
</evidence>
<dbReference type="Gene3D" id="3.50.50.60">
    <property type="entry name" value="FAD/NAD(P)-binding domain"/>
    <property type="match status" value="1"/>
</dbReference>
<keyword evidence="5" id="KW-0560">Oxidoreductase</keyword>
<gene>
    <name evidence="8" type="ORF">BCR41DRAFT_352214</name>
</gene>
<dbReference type="STRING" id="64571.A0A1Y2GR61"/>
<dbReference type="GeneID" id="33565765"/>
<dbReference type="InterPro" id="IPR036188">
    <property type="entry name" value="FAD/NAD-bd_sf"/>
</dbReference>
<dbReference type="InterPro" id="IPR012941">
    <property type="entry name" value="Phe_hydrox_C_dim_dom"/>
</dbReference>
<keyword evidence="9" id="KW-1185">Reference proteome</keyword>
<proteinExistence type="inferred from homology"/>
<evidence type="ECO:0000256" key="3">
    <source>
        <dbReference type="ARBA" id="ARBA00022630"/>
    </source>
</evidence>
<dbReference type="Proteomes" id="UP000193648">
    <property type="component" value="Unassembled WGS sequence"/>
</dbReference>
<dbReference type="PANTHER" id="PTHR43004">
    <property type="entry name" value="TRK SYSTEM POTASSIUM UPTAKE PROTEIN"/>
    <property type="match status" value="1"/>
</dbReference>
<dbReference type="InterPro" id="IPR036249">
    <property type="entry name" value="Thioredoxin-like_sf"/>
</dbReference>